<evidence type="ECO:0000313" key="2">
    <source>
        <dbReference type="EMBL" id="MBB5700617.1"/>
    </source>
</evidence>
<evidence type="ECO:0000256" key="1">
    <source>
        <dbReference type="SAM" id="MobiDB-lite"/>
    </source>
</evidence>
<name>A0A7W9EJV4_9HYPH</name>
<feature type="region of interest" description="Disordered" evidence="1">
    <location>
        <begin position="170"/>
        <end position="189"/>
    </location>
</feature>
<keyword evidence="3" id="KW-1185">Reference proteome</keyword>
<gene>
    <name evidence="2" type="ORF">FHS76_000460</name>
</gene>
<proteinExistence type="predicted"/>
<evidence type="ECO:0000313" key="3">
    <source>
        <dbReference type="Proteomes" id="UP000555546"/>
    </source>
</evidence>
<dbReference type="RefSeq" id="WP_183647513.1">
    <property type="nucleotide sequence ID" value="NZ_JACIJG010000002.1"/>
</dbReference>
<sequence length="189" mass="19959">MNVAARRITGAKAVSLQQTAQDMLAKADGDMSRAAEMLANYADNIASYRAELLRIGARKLLNEVPQVQRAAIFRERAASSSAPFIKAPHRMSAGAKAAQARFKAAGSAIKSALMELPYTIGGLTKPLREWTGTEIHGHAEIELAKGATAVRNARFLLAVGTAAGGKKIGEAVSPGDLERMKADAESSEV</sequence>
<dbReference type="EMBL" id="JACIJG010000002">
    <property type="protein sequence ID" value="MBB5700617.1"/>
    <property type="molecule type" value="Genomic_DNA"/>
</dbReference>
<dbReference type="AlphaFoldDB" id="A0A7W9EJV4"/>
<reference evidence="2 3" key="1">
    <citation type="submission" date="2020-08" db="EMBL/GenBank/DDBJ databases">
        <title>Genomic Encyclopedia of Type Strains, Phase IV (KMG-IV): sequencing the most valuable type-strain genomes for metagenomic binning, comparative biology and taxonomic classification.</title>
        <authorList>
            <person name="Goeker M."/>
        </authorList>
    </citation>
    <scope>NUCLEOTIDE SEQUENCE [LARGE SCALE GENOMIC DNA]</scope>
    <source>
        <strain evidence="2 3">DSM 26944</strain>
    </source>
</reference>
<feature type="compositionally biased region" description="Basic and acidic residues" evidence="1">
    <location>
        <begin position="176"/>
        <end position="189"/>
    </location>
</feature>
<dbReference type="Proteomes" id="UP000555546">
    <property type="component" value="Unassembled WGS sequence"/>
</dbReference>
<accession>A0A7W9EJV4</accession>
<comment type="caution">
    <text evidence="2">The sequence shown here is derived from an EMBL/GenBank/DDBJ whole genome shotgun (WGS) entry which is preliminary data.</text>
</comment>
<protein>
    <submittedName>
        <fullName evidence="2">Uncharacterized protein</fullName>
    </submittedName>
</protein>
<organism evidence="2 3">
    <name type="scientific">Brucella daejeonensis</name>
    <dbReference type="NCBI Taxonomy" id="659015"/>
    <lineage>
        <taxon>Bacteria</taxon>
        <taxon>Pseudomonadati</taxon>
        <taxon>Pseudomonadota</taxon>
        <taxon>Alphaproteobacteria</taxon>
        <taxon>Hyphomicrobiales</taxon>
        <taxon>Brucellaceae</taxon>
        <taxon>Brucella/Ochrobactrum group</taxon>
        <taxon>Brucella</taxon>
    </lineage>
</organism>